<accession>A0A0C9VB79</accession>
<dbReference type="InterPro" id="IPR001621">
    <property type="entry name" value="Ligninase"/>
</dbReference>
<evidence type="ECO:0000256" key="2">
    <source>
        <dbReference type="PIRSR" id="PIRSR601621-2"/>
    </source>
</evidence>
<dbReference type="PRINTS" id="PR00462">
    <property type="entry name" value="LIGNINASE"/>
</dbReference>
<proteinExistence type="predicted"/>
<feature type="binding site" evidence="2">
    <location>
        <position position="88"/>
    </location>
    <ligand>
        <name>Ca(2+)</name>
        <dbReference type="ChEBI" id="CHEBI:29108"/>
        <label>1</label>
    </ligand>
</feature>
<keyword evidence="2" id="KW-0106">Calcium</keyword>
<dbReference type="GO" id="GO:0006979">
    <property type="term" value="P:response to oxidative stress"/>
    <property type="evidence" value="ECO:0007669"/>
    <property type="project" value="InterPro"/>
</dbReference>
<dbReference type="Gene3D" id="1.10.520.10">
    <property type="match status" value="1"/>
</dbReference>
<dbReference type="GO" id="GO:0020037">
    <property type="term" value="F:heme binding"/>
    <property type="evidence" value="ECO:0007669"/>
    <property type="project" value="InterPro"/>
</dbReference>
<dbReference type="GO" id="GO:0046872">
    <property type="term" value="F:metal ion binding"/>
    <property type="evidence" value="ECO:0007669"/>
    <property type="project" value="UniProtKB-KW"/>
</dbReference>
<feature type="binding site" evidence="2">
    <location>
        <position position="86"/>
    </location>
    <ligand>
        <name>Ca(2+)</name>
        <dbReference type="ChEBI" id="CHEBI:29108"/>
        <label>1</label>
    </ligand>
</feature>
<sequence length="93" mass="9455">MALAVTSAVQAAVLKKRSITCPDGSLASNAVCCKFFALATDLQTNLFDGGKCDEEAREVLRLTFHDAAGFSPALAVQGLPAGGGADGSSKLIP</sequence>
<comment type="cofactor">
    <cofactor evidence="2">
        <name>Ca(2+)</name>
        <dbReference type="ChEBI" id="CHEBI:29108"/>
    </cofactor>
    <text evidence="2">Binds 2 calcium ions per subunit.</text>
</comment>
<keyword evidence="2" id="KW-0479">Metal-binding</keyword>
<evidence type="ECO:0000256" key="4">
    <source>
        <dbReference type="PIRSR" id="PIRSR601621-4"/>
    </source>
</evidence>
<organism evidence="5 6">
    <name type="scientific">Sphaerobolus stellatus (strain SS14)</name>
    <dbReference type="NCBI Taxonomy" id="990650"/>
    <lineage>
        <taxon>Eukaryota</taxon>
        <taxon>Fungi</taxon>
        <taxon>Dikarya</taxon>
        <taxon>Basidiomycota</taxon>
        <taxon>Agaricomycotina</taxon>
        <taxon>Agaricomycetes</taxon>
        <taxon>Phallomycetidae</taxon>
        <taxon>Geastrales</taxon>
        <taxon>Sphaerobolaceae</taxon>
        <taxon>Sphaerobolus</taxon>
    </lineage>
</organism>
<protein>
    <submittedName>
        <fullName evidence="5">Class II peroxidase</fullName>
    </submittedName>
</protein>
<gene>
    <name evidence="5" type="ORF">M422DRAFT_258413</name>
</gene>
<keyword evidence="5" id="KW-0575">Peroxidase</keyword>
<dbReference type="AlphaFoldDB" id="A0A0C9VB79"/>
<feature type="active site" description="Proton acceptor" evidence="1">
    <location>
        <position position="65"/>
    </location>
</feature>
<feature type="disulfide bond" evidence="4">
    <location>
        <begin position="21"/>
        <end position="33"/>
    </location>
</feature>
<feature type="binding site" evidence="2">
    <location>
        <position position="84"/>
    </location>
    <ligand>
        <name>Ca(2+)</name>
        <dbReference type="ChEBI" id="CHEBI:29108"/>
        <label>1</label>
    </ligand>
</feature>
<feature type="binding site" evidence="2">
    <location>
        <position position="66"/>
    </location>
    <ligand>
        <name>Ca(2+)</name>
        <dbReference type="ChEBI" id="CHEBI:29108"/>
        <label>1</label>
    </ligand>
</feature>
<keyword evidence="6" id="KW-1185">Reference proteome</keyword>
<evidence type="ECO:0000313" key="6">
    <source>
        <dbReference type="Proteomes" id="UP000054279"/>
    </source>
</evidence>
<dbReference type="HOGENOM" id="CLU_091770_1_0_1"/>
<keyword evidence="4" id="KW-1015">Disulfide bond</keyword>
<evidence type="ECO:0000256" key="1">
    <source>
        <dbReference type="PIRSR" id="PIRSR601621-1"/>
    </source>
</evidence>
<evidence type="ECO:0000256" key="3">
    <source>
        <dbReference type="PIRSR" id="PIRSR601621-3"/>
    </source>
</evidence>
<dbReference type="InterPro" id="IPR010255">
    <property type="entry name" value="Haem_peroxidase_sf"/>
</dbReference>
<evidence type="ECO:0000313" key="5">
    <source>
        <dbReference type="EMBL" id="KIJ38787.1"/>
    </source>
</evidence>
<name>A0A0C9VB79_SPHS4</name>
<keyword evidence="5" id="KW-0560">Oxidoreductase</keyword>
<dbReference type="InterPro" id="IPR019794">
    <property type="entry name" value="Peroxidases_AS"/>
</dbReference>
<dbReference type="Proteomes" id="UP000054279">
    <property type="component" value="Unassembled WGS sequence"/>
</dbReference>
<dbReference type="GO" id="GO:0004601">
    <property type="term" value="F:peroxidase activity"/>
    <property type="evidence" value="ECO:0007669"/>
    <property type="project" value="UniProtKB-KW"/>
</dbReference>
<dbReference type="OrthoDB" id="3016341at2759"/>
<reference evidence="5 6" key="1">
    <citation type="submission" date="2014-06" db="EMBL/GenBank/DDBJ databases">
        <title>Evolutionary Origins and Diversification of the Mycorrhizal Mutualists.</title>
        <authorList>
            <consortium name="DOE Joint Genome Institute"/>
            <consortium name="Mycorrhizal Genomics Consortium"/>
            <person name="Kohler A."/>
            <person name="Kuo A."/>
            <person name="Nagy L.G."/>
            <person name="Floudas D."/>
            <person name="Copeland A."/>
            <person name="Barry K.W."/>
            <person name="Cichocki N."/>
            <person name="Veneault-Fourrey C."/>
            <person name="LaButti K."/>
            <person name="Lindquist E.A."/>
            <person name="Lipzen A."/>
            <person name="Lundell T."/>
            <person name="Morin E."/>
            <person name="Murat C."/>
            <person name="Riley R."/>
            <person name="Ohm R."/>
            <person name="Sun H."/>
            <person name="Tunlid A."/>
            <person name="Henrissat B."/>
            <person name="Grigoriev I.V."/>
            <person name="Hibbett D.S."/>
            <person name="Martin F."/>
        </authorList>
    </citation>
    <scope>NUCLEOTIDE SEQUENCE [LARGE SCALE GENOMIC DNA]</scope>
    <source>
        <strain evidence="5 6">SS14</strain>
    </source>
</reference>
<dbReference type="PROSITE" id="PS00436">
    <property type="entry name" value="PEROXIDASE_2"/>
    <property type="match status" value="1"/>
</dbReference>
<dbReference type="EMBL" id="KN837157">
    <property type="protein sequence ID" value="KIJ38787.1"/>
    <property type="molecule type" value="Genomic_DNA"/>
</dbReference>
<feature type="site" description="Transition state stabilizer" evidence="3">
    <location>
        <position position="61"/>
    </location>
</feature>
<dbReference type="SUPFAM" id="SSF48113">
    <property type="entry name" value="Heme-dependent peroxidases"/>
    <property type="match status" value="1"/>
</dbReference>